<dbReference type="STRING" id="568069.A0A1J1IHP1"/>
<dbReference type="CDD" id="cd00190">
    <property type="entry name" value="Tryp_SPc"/>
    <property type="match status" value="1"/>
</dbReference>
<dbReference type="GO" id="GO:0004252">
    <property type="term" value="F:serine-type endopeptidase activity"/>
    <property type="evidence" value="ECO:0007669"/>
    <property type="project" value="InterPro"/>
</dbReference>
<dbReference type="InterPro" id="IPR001254">
    <property type="entry name" value="Trypsin_dom"/>
</dbReference>
<organism evidence="5 6">
    <name type="scientific">Clunio marinus</name>
    <dbReference type="NCBI Taxonomy" id="568069"/>
    <lineage>
        <taxon>Eukaryota</taxon>
        <taxon>Metazoa</taxon>
        <taxon>Ecdysozoa</taxon>
        <taxon>Arthropoda</taxon>
        <taxon>Hexapoda</taxon>
        <taxon>Insecta</taxon>
        <taxon>Pterygota</taxon>
        <taxon>Neoptera</taxon>
        <taxon>Endopterygota</taxon>
        <taxon>Diptera</taxon>
        <taxon>Nematocera</taxon>
        <taxon>Chironomoidea</taxon>
        <taxon>Chironomidae</taxon>
        <taxon>Clunio</taxon>
    </lineage>
</organism>
<keyword evidence="3" id="KW-0732">Signal</keyword>
<evidence type="ECO:0000256" key="2">
    <source>
        <dbReference type="ARBA" id="ARBA00024195"/>
    </source>
</evidence>
<evidence type="ECO:0000259" key="4">
    <source>
        <dbReference type="PROSITE" id="PS50240"/>
    </source>
</evidence>
<dbReference type="OrthoDB" id="7988274at2759"/>
<dbReference type="InterPro" id="IPR051333">
    <property type="entry name" value="CLIP_Serine_Protease"/>
</dbReference>
<accession>A0A1J1IHP1</accession>
<feature type="signal peptide" evidence="3">
    <location>
        <begin position="1"/>
        <end position="15"/>
    </location>
</feature>
<sequence length="279" mass="30773">MKVLIFLVVVFLAESYEFTLNEAIAKTIETKLEPAPFDLPNPEINRSGRIFQGSRAATGQFPHFALIFSNRISSTSICGGGLIATKWVLTAKHCVNDAISIELRFGLTTQNNYEQKIWGIKVARYEDADLALIELQYETKITNLVKPALLPRKSESHNMLENRLSTICGFGRVRSDVAGASNVLNFADMDILPHEKCVEYYGTFRTAFLCAKGHNSLSSPCPGDSGSPLVIKENNDYVVVGVVSFGAGGGCDFGFPVGFGRVSLQLDWIVYYTKITLRE</sequence>
<dbReference type="PRINTS" id="PR00722">
    <property type="entry name" value="CHYMOTRYPSIN"/>
</dbReference>
<dbReference type="PROSITE" id="PS00135">
    <property type="entry name" value="TRYPSIN_SER"/>
    <property type="match status" value="1"/>
</dbReference>
<dbReference type="PROSITE" id="PS50240">
    <property type="entry name" value="TRYPSIN_DOM"/>
    <property type="match status" value="1"/>
</dbReference>
<evidence type="ECO:0000256" key="1">
    <source>
        <dbReference type="ARBA" id="ARBA00023157"/>
    </source>
</evidence>
<dbReference type="SUPFAM" id="SSF50494">
    <property type="entry name" value="Trypsin-like serine proteases"/>
    <property type="match status" value="1"/>
</dbReference>
<name>A0A1J1IHP1_9DIPT</name>
<feature type="chain" id="PRO_5013312165" evidence="3">
    <location>
        <begin position="16"/>
        <end position="279"/>
    </location>
</feature>
<dbReference type="InterPro" id="IPR043504">
    <property type="entry name" value="Peptidase_S1_PA_chymotrypsin"/>
</dbReference>
<dbReference type="PANTHER" id="PTHR24260">
    <property type="match status" value="1"/>
</dbReference>
<dbReference type="AlphaFoldDB" id="A0A1J1IHP1"/>
<evidence type="ECO:0000313" key="6">
    <source>
        <dbReference type="Proteomes" id="UP000183832"/>
    </source>
</evidence>
<dbReference type="InterPro" id="IPR033116">
    <property type="entry name" value="TRYPSIN_SER"/>
</dbReference>
<proteinExistence type="inferred from homology"/>
<dbReference type="Proteomes" id="UP000183832">
    <property type="component" value="Unassembled WGS sequence"/>
</dbReference>
<dbReference type="EMBL" id="CVRI01000048">
    <property type="protein sequence ID" value="CRK99052.1"/>
    <property type="molecule type" value="Genomic_DNA"/>
</dbReference>
<feature type="domain" description="Peptidase S1" evidence="4">
    <location>
        <begin position="50"/>
        <end position="274"/>
    </location>
</feature>
<protein>
    <submittedName>
        <fullName evidence="5">CLUMA_CG011976, isoform A</fullName>
    </submittedName>
</protein>
<reference evidence="5 6" key="1">
    <citation type="submission" date="2015-04" db="EMBL/GenBank/DDBJ databases">
        <authorList>
            <person name="Syromyatnikov M.Y."/>
            <person name="Popov V.N."/>
        </authorList>
    </citation>
    <scope>NUCLEOTIDE SEQUENCE [LARGE SCALE GENOMIC DNA]</scope>
</reference>
<dbReference type="SMART" id="SM00020">
    <property type="entry name" value="Tryp_SPc"/>
    <property type="match status" value="1"/>
</dbReference>
<evidence type="ECO:0000256" key="3">
    <source>
        <dbReference type="SAM" id="SignalP"/>
    </source>
</evidence>
<keyword evidence="6" id="KW-1185">Reference proteome</keyword>
<evidence type="ECO:0000313" key="5">
    <source>
        <dbReference type="EMBL" id="CRK99052.1"/>
    </source>
</evidence>
<dbReference type="GO" id="GO:0006508">
    <property type="term" value="P:proteolysis"/>
    <property type="evidence" value="ECO:0007669"/>
    <property type="project" value="InterPro"/>
</dbReference>
<dbReference type="Pfam" id="PF00089">
    <property type="entry name" value="Trypsin"/>
    <property type="match status" value="1"/>
</dbReference>
<dbReference type="Gene3D" id="2.40.10.10">
    <property type="entry name" value="Trypsin-like serine proteases"/>
    <property type="match status" value="1"/>
</dbReference>
<comment type="similarity">
    <text evidence="2">Belongs to the peptidase S1 family. CLIP subfamily.</text>
</comment>
<dbReference type="InterPro" id="IPR009003">
    <property type="entry name" value="Peptidase_S1_PA"/>
</dbReference>
<keyword evidence="1" id="KW-1015">Disulfide bond</keyword>
<gene>
    <name evidence="5" type="primary">similar to Collagenase</name>
    <name evidence="5" type="ORF">CLUMA_CG011976</name>
</gene>
<dbReference type="PANTHER" id="PTHR24260:SF134">
    <property type="entry name" value="AT07769P-RELATED"/>
    <property type="match status" value="1"/>
</dbReference>
<dbReference type="InterPro" id="IPR001314">
    <property type="entry name" value="Peptidase_S1A"/>
</dbReference>